<feature type="compositionally biased region" description="Acidic residues" evidence="4">
    <location>
        <begin position="38"/>
        <end position="47"/>
    </location>
</feature>
<reference evidence="6 7" key="1">
    <citation type="journal article" date="2023" name="Commun. Biol.">
        <title>Reorganization of the ancestral sex-determining regions during the evolution of trioecy in Pleodorina starrii.</title>
        <authorList>
            <person name="Takahashi K."/>
            <person name="Suzuki S."/>
            <person name="Kawai-Toyooka H."/>
            <person name="Yamamoto K."/>
            <person name="Hamaji T."/>
            <person name="Ootsuki R."/>
            <person name="Yamaguchi H."/>
            <person name="Kawachi M."/>
            <person name="Higashiyama T."/>
            <person name="Nozaki H."/>
        </authorList>
    </citation>
    <scope>NUCLEOTIDE SEQUENCE [LARGE SCALE GENOMIC DNA]</scope>
    <source>
        <strain evidence="6 7">NIES-4479</strain>
    </source>
</reference>
<evidence type="ECO:0000256" key="3">
    <source>
        <dbReference type="ARBA" id="ARBA00022833"/>
    </source>
</evidence>
<feature type="compositionally biased region" description="Basic and acidic residues" evidence="4">
    <location>
        <begin position="714"/>
        <end position="749"/>
    </location>
</feature>
<evidence type="ECO:0000256" key="4">
    <source>
        <dbReference type="SAM" id="MobiDB-lite"/>
    </source>
</evidence>
<organism evidence="6 7">
    <name type="scientific">Pleodorina starrii</name>
    <dbReference type="NCBI Taxonomy" id="330485"/>
    <lineage>
        <taxon>Eukaryota</taxon>
        <taxon>Viridiplantae</taxon>
        <taxon>Chlorophyta</taxon>
        <taxon>core chlorophytes</taxon>
        <taxon>Chlorophyceae</taxon>
        <taxon>CS clade</taxon>
        <taxon>Chlamydomonadales</taxon>
        <taxon>Volvocaceae</taxon>
        <taxon>Pleodorina</taxon>
    </lineage>
</organism>
<feature type="compositionally biased region" description="Basic residues" evidence="4">
    <location>
        <begin position="183"/>
        <end position="198"/>
    </location>
</feature>
<feature type="compositionally biased region" description="Low complexity" evidence="4">
    <location>
        <begin position="542"/>
        <end position="555"/>
    </location>
</feature>
<dbReference type="Proteomes" id="UP001165080">
    <property type="component" value="Unassembled WGS sequence"/>
</dbReference>
<dbReference type="Gene3D" id="3.30.40.10">
    <property type="entry name" value="Zinc/RING finger domain, C3HC4 (zinc finger)"/>
    <property type="match status" value="1"/>
</dbReference>
<feature type="domain" description="RING-CH-type" evidence="5">
    <location>
        <begin position="383"/>
        <end position="424"/>
    </location>
</feature>
<keyword evidence="1" id="KW-0479">Metal-binding</keyword>
<dbReference type="InterPro" id="IPR011016">
    <property type="entry name" value="Znf_RING-CH"/>
</dbReference>
<gene>
    <name evidence="6" type="primary">PLEST000369</name>
    <name evidence="6" type="ORF">PLESTB_000345700</name>
</gene>
<proteinExistence type="predicted"/>
<dbReference type="EMBL" id="BRXU01000003">
    <property type="protein sequence ID" value="GLC50133.1"/>
    <property type="molecule type" value="Genomic_DNA"/>
</dbReference>
<feature type="compositionally biased region" description="Acidic residues" evidence="4">
    <location>
        <begin position="556"/>
        <end position="569"/>
    </location>
</feature>
<feature type="region of interest" description="Disordered" evidence="4">
    <location>
        <begin position="684"/>
        <end position="781"/>
    </location>
</feature>
<feature type="region of interest" description="Disordered" evidence="4">
    <location>
        <begin position="1"/>
        <end position="128"/>
    </location>
</feature>
<feature type="compositionally biased region" description="Gly residues" evidence="4">
    <location>
        <begin position="772"/>
        <end position="781"/>
    </location>
</feature>
<accession>A0A9W6BDP5</accession>
<keyword evidence="3" id="KW-0862">Zinc</keyword>
<dbReference type="AlphaFoldDB" id="A0A9W6BDP5"/>
<protein>
    <recommendedName>
        <fullName evidence="5">RING-CH-type domain-containing protein</fullName>
    </recommendedName>
</protein>
<feature type="compositionally biased region" description="Acidic residues" evidence="4">
    <location>
        <begin position="106"/>
        <end position="121"/>
    </location>
</feature>
<dbReference type="InterPro" id="IPR013083">
    <property type="entry name" value="Znf_RING/FYVE/PHD"/>
</dbReference>
<keyword evidence="2" id="KW-0863">Zinc-finger</keyword>
<evidence type="ECO:0000259" key="5">
    <source>
        <dbReference type="SMART" id="SM00744"/>
    </source>
</evidence>
<evidence type="ECO:0000256" key="1">
    <source>
        <dbReference type="ARBA" id="ARBA00022723"/>
    </source>
</evidence>
<evidence type="ECO:0000313" key="6">
    <source>
        <dbReference type="EMBL" id="GLC50133.1"/>
    </source>
</evidence>
<feature type="compositionally biased region" description="Acidic residues" evidence="4">
    <location>
        <begin position="13"/>
        <end position="31"/>
    </location>
</feature>
<comment type="caution">
    <text evidence="6">The sequence shown here is derived from an EMBL/GenBank/DDBJ whole genome shotgun (WGS) entry which is preliminary data.</text>
</comment>
<dbReference type="GO" id="GO:0008270">
    <property type="term" value="F:zinc ion binding"/>
    <property type="evidence" value="ECO:0007669"/>
    <property type="project" value="UniProtKB-KW"/>
</dbReference>
<evidence type="ECO:0000313" key="7">
    <source>
        <dbReference type="Proteomes" id="UP001165080"/>
    </source>
</evidence>
<dbReference type="SMART" id="SM00744">
    <property type="entry name" value="RINGv"/>
    <property type="match status" value="1"/>
</dbReference>
<dbReference type="Pfam" id="PF12906">
    <property type="entry name" value="RINGv"/>
    <property type="match status" value="1"/>
</dbReference>
<feature type="region of interest" description="Disordered" evidence="4">
    <location>
        <begin position="140"/>
        <end position="203"/>
    </location>
</feature>
<keyword evidence="7" id="KW-1185">Reference proteome</keyword>
<name>A0A9W6BDP5_9CHLO</name>
<feature type="compositionally biased region" description="Basic and acidic residues" evidence="4">
    <location>
        <begin position="53"/>
        <end position="67"/>
    </location>
</feature>
<sequence length="781" mass="81946">MKLRKCAKNPPLDLDDPLATDRDESDYEASDYDYLSDIVEEEEDDNCGLEGGSGRKDVDDNVDEGEHASGTLDRDELEASGSHLLNNAESGVDARVESHQCASAAEDYEEEGDDADDDADDPPCTLRAGFNPFDLLSGDCESSCSDGEAATAAVSSTPDGSAGPHSDNGAAAGATYGSLVGERRRRRLRKNPRRRRRGAGSNPATVSAYGCMAAGADGTGADAWEGCTAAWADGAEADAWDGCTVARADGAGPSAAYGCMAAGADGTGADAWEGCTAAWADGAEADAWEGCTAAWADGAEPEAPSLASGLGCSHEGGNDCGAGQVAGSEGDDDEEDGAAECWLCYGKGRVAACAARGVVGCDGFCGDGCGGGGSISAAADDEYNDAESVLVAPCRTCAGSLRYIHVSCFERWMSSWPLTCPNCRQLYDSAVHDTFPGGAVSVAAMMIEAVVPSYDLFDRFPENMFARFVVGGQVFVQISCGGSKPSDVLCFIRGYVDDMMSRAVGGTLVLDLDGETVVMRNFDVSGLSLGLGPTDAGDGETDGQQGQEPGAPEGAPYDDEEASEEEWEEEWEVEEEWEGASLLASRALLSADSASDSESGSVRLAMAASLSEAQGLRGGNETSGDGGLYTGGGNVVSRYVRPVVRPGTEVVLDAWPWRLYGHARGEQGRYMPWHSSVLRMSANVDMGPPADPQADPWSRSGPVSVYDSDDDEEQRWPDGSERRSSAMRSAAERAMVRAEQRRRRVDLLHQQRTQQRHAAGIRGQQGMAGVPRRGGGGGRRR</sequence>
<dbReference type="SUPFAM" id="SSF57850">
    <property type="entry name" value="RING/U-box"/>
    <property type="match status" value="1"/>
</dbReference>
<feature type="region of interest" description="Disordered" evidence="4">
    <location>
        <begin position="530"/>
        <end position="569"/>
    </location>
</feature>
<evidence type="ECO:0000256" key="2">
    <source>
        <dbReference type="ARBA" id="ARBA00022771"/>
    </source>
</evidence>